<reference evidence="1 2" key="1">
    <citation type="submission" date="2019-06" db="EMBL/GenBank/DDBJ databases">
        <title>Whole genome sequence for Rhodospirillaceae sp. R148.</title>
        <authorList>
            <person name="Wang G."/>
        </authorList>
    </citation>
    <scope>NUCLEOTIDE SEQUENCE [LARGE SCALE GENOMIC DNA]</scope>
    <source>
        <strain evidence="1 2">R148</strain>
    </source>
</reference>
<dbReference type="Proteomes" id="UP000315252">
    <property type="component" value="Unassembled WGS sequence"/>
</dbReference>
<dbReference type="RefSeq" id="WP_142896484.1">
    <property type="nucleotide sequence ID" value="NZ_ML660054.1"/>
</dbReference>
<comment type="caution">
    <text evidence="1">The sequence shown here is derived from an EMBL/GenBank/DDBJ whole genome shotgun (WGS) entry which is preliminary data.</text>
</comment>
<dbReference type="EMBL" id="VHSH01000003">
    <property type="protein sequence ID" value="TQV80770.1"/>
    <property type="molecule type" value="Genomic_DNA"/>
</dbReference>
<evidence type="ECO:0000313" key="1">
    <source>
        <dbReference type="EMBL" id="TQV80770.1"/>
    </source>
</evidence>
<keyword evidence="2" id="KW-1185">Reference proteome</keyword>
<dbReference type="AlphaFoldDB" id="A0A545TU77"/>
<dbReference type="OrthoDB" id="10012813at2"/>
<protein>
    <submittedName>
        <fullName evidence="1">Uncharacterized protein</fullName>
    </submittedName>
</protein>
<name>A0A545TU77_9PROT</name>
<organism evidence="1 2">
    <name type="scientific">Denitrobaculum tricleocarpae</name>
    <dbReference type="NCBI Taxonomy" id="2591009"/>
    <lineage>
        <taxon>Bacteria</taxon>
        <taxon>Pseudomonadati</taxon>
        <taxon>Pseudomonadota</taxon>
        <taxon>Alphaproteobacteria</taxon>
        <taxon>Rhodospirillales</taxon>
        <taxon>Rhodospirillaceae</taxon>
        <taxon>Denitrobaculum</taxon>
    </lineage>
</organism>
<proteinExistence type="predicted"/>
<sequence>MGPEAFLISAAVGALGAIQEARASSAASEFNAKIADNNAIIAEQNAAADETRQRRAAGRQAAASRAAIGAAGVTLEGSPMEVLEDQALEAELDALNIRYGGRLQASNYRSQAQLDRSAARSARTQGFLSAGSTLLRGAAQFGEA</sequence>
<evidence type="ECO:0000313" key="2">
    <source>
        <dbReference type="Proteomes" id="UP000315252"/>
    </source>
</evidence>
<gene>
    <name evidence="1" type="ORF">FKG95_11505</name>
</gene>
<accession>A0A545TU77</accession>